<sequence length="100" mass="11062">MLREPDSSSSRAGHENVAQPADAMRAPRRTQSRGRPAGRIVNVPMLRTDAVRSAAAPVRFAAGMGERERSPMTLRARLHIARLHPRDVLRFAGMNSHPED</sequence>
<dbReference type="RefSeq" id="WP_207416768.1">
    <property type="nucleotide sequence ID" value="NZ_CP071755.2"/>
</dbReference>
<reference evidence="2" key="1">
    <citation type="submission" date="2021-03" db="EMBL/GenBank/DDBJ databases">
        <title>Complete genome of Burkholderia pseudomallei_VBP364.</title>
        <authorList>
            <person name="Balaji V."/>
            <person name="Yamuna B."/>
            <person name="Monisha P."/>
        </authorList>
    </citation>
    <scope>NUCLEOTIDE SEQUENCE</scope>
    <source>
        <strain evidence="2">VBP364</strain>
    </source>
</reference>
<proteinExistence type="predicted"/>
<feature type="region of interest" description="Disordered" evidence="1">
    <location>
        <begin position="1"/>
        <end position="41"/>
    </location>
</feature>
<dbReference type="AlphaFoldDB" id="A0A8A4DST3"/>
<evidence type="ECO:0000256" key="1">
    <source>
        <dbReference type="SAM" id="MobiDB-lite"/>
    </source>
</evidence>
<protein>
    <submittedName>
        <fullName evidence="2">Uncharacterized protein</fullName>
    </submittedName>
</protein>
<accession>A0A8A4DST3</accession>
<evidence type="ECO:0000313" key="2">
    <source>
        <dbReference type="EMBL" id="QTB59935.1"/>
    </source>
</evidence>
<organism evidence="2">
    <name type="scientific">Burkholderia pseudomallei</name>
    <name type="common">Pseudomonas pseudomallei</name>
    <dbReference type="NCBI Taxonomy" id="28450"/>
    <lineage>
        <taxon>Bacteria</taxon>
        <taxon>Pseudomonadati</taxon>
        <taxon>Pseudomonadota</taxon>
        <taxon>Betaproteobacteria</taxon>
        <taxon>Burkholderiales</taxon>
        <taxon>Burkholderiaceae</taxon>
        <taxon>Burkholderia</taxon>
        <taxon>pseudomallei group</taxon>
    </lineage>
</organism>
<name>A0A8A4DST3_BURPE</name>
<dbReference type="EMBL" id="CP071754">
    <property type="protein sequence ID" value="QTB59935.1"/>
    <property type="molecule type" value="Genomic_DNA"/>
</dbReference>
<gene>
    <name evidence="2" type="ORF">J3D99_18205</name>
</gene>